<evidence type="ECO:0000256" key="4">
    <source>
        <dbReference type="ARBA" id="ARBA00016090"/>
    </source>
</evidence>
<accession>A0A7W7FUL6</accession>
<dbReference type="InterPro" id="IPR029055">
    <property type="entry name" value="Ntn_hydrolases_N"/>
</dbReference>
<dbReference type="FunFam" id="3.40.50.10490:FF:000001">
    <property type="entry name" value="Glutamine--fructose-6-phosphate aminotransferase [isomerizing]"/>
    <property type="match status" value="1"/>
</dbReference>
<keyword evidence="7 10" id="KW-0808">Transferase</keyword>
<organism evidence="13 14">
    <name type="scientific">Crossiella cryophila</name>
    <dbReference type="NCBI Taxonomy" id="43355"/>
    <lineage>
        <taxon>Bacteria</taxon>
        <taxon>Bacillati</taxon>
        <taxon>Actinomycetota</taxon>
        <taxon>Actinomycetes</taxon>
        <taxon>Pseudonocardiales</taxon>
        <taxon>Pseudonocardiaceae</taxon>
        <taxon>Crossiella</taxon>
    </lineage>
</organism>
<dbReference type="InterPro" id="IPR035490">
    <property type="entry name" value="GlmS/FrlB_SIS"/>
</dbReference>
<keyword evidence="14" id="KW-1185">Reference proteome</keyword>
<dbReference type="EC" id="2.6.1.16" evidence="3 10"/>
<dbReference type="CDD" id="cd00714">
    <property type="entry name" value="GFAT"/>
    <property type="match status" value="1"/>
</dbReference>
<dbReference type="InterPro" id="IPR001347">
    <property type="entry name" value="SIS_dom"/>
</dbReference>
<dbReference type="PANTHER" id="PTHR10937:SF0">
    <property type="entry name" value="GLUTAMINE--FRUCTOSE-6-PHOSPHATE TRANSAMINASE (ISOMERIZING)"/>
    <property type="match status" value="1"/>
</dbReference>
<dbReference type="Gene3D" id="3.40.50.10490">
    <property type="entry name" value="Glucose-6-phosphate isomerase like protein, domain 1"/>
    <property type="match status" value="2"/>
</dbReference>
<dbReference type="InterPro" id="IPR046348">
    <property type="entry name" value="SIS_dom_sf"/>
</dbReference>
<protein>
    <recommendedName>
        <fullName evidence="4 10">Glutamine--fructose-6-phosphate aminotransferase [isomerizing]</fullName>
        <ecNumber evidence="3 10">2.6.1.16</ecNumber>
    </recommendedName>
    <alternativeName>
        <fullName evidence="10">D-fructose-6-phosphate amidotransferase</fullName>
    </alternativeName>
    <alternativeName>
        <fullName evidence="10">GFAT</fullName>
    </alternativeName>
    <alternativeName>
        <fullName evidence="10">Glucosamine-6-phosphate synthase</fullName>
    </alternativeName>
    <alternativeName>
        <fullName evidence="10">Hexosephosphate aminotransferase</fullName>
    </alternativeName>
    <alternativeName>
        <fullName evidence="10">L-glutamine--D-fructose-6-phosphate amidotransferase</fullName>
    </alternativeName>
</protein>
<evidence type="ECO:0000313" key="14">
    <source>
        <dbReference type="Proteomes" id="UP000533598"/>
    </source>
</evidence>
<dbReference type="GO" id="GO:0005829">
    <property type="term" value="C:cytosol"/>
    <property type="evidence" value="ECO:0007669"/>
    <property type="project" value="TreeGrafter"/>
</dbReference>
<reference evidence="13 14" key="1">
    <citation type="submission" date="2020-08" db="EMBL/GenBank/DDBJ databases">
        <title>Sequencing the genomes of 1000 actinobacteria strains.</title>
        <authorList>
            <person name="Klenk H.-P."/>
        </authorList>
    </citation>
    <scope>NUCLEOTIDE SEQUENCE [LARGE SCALE GENOMIC DNA]</scope>
    <source>
        <strain evidence="13 14">DSM 44230</strain>
    </source>
</reference>
<evidence type="ECO:0000313" key="13">
    <source>
        <dbReference type="EMBL" id="MBB4677573.1"/>
    </source>
</evidence>
<evidence type="ECO:0000256" key="5">
    <source>
        <dbReference type="ARBA" id="ARBA00022490"/>
    </source>
</evidence>
<dbReference type="HAMAP" id="MF_00164">
    <property type="entry name" value="GlmS"/>
    <property type="match status" value="1"/>
</dbReference>
<dbReference type="Gene3D" id="3.60.20.10">
    <property type="entry name" value="Glutamine Phosphoribosylpyrophosphate, subunit 1, domain 1"/>
    <property type="match status" value="1"/>
</dbReference>
<dbReference type="GO" id="GO:0097367">
    <property type="term" value="F:carbohydrate derivative binding"/>
    <property type="evidence" value="ECO:0007669"/>
    <property type="project" value="InterPro"/>
</dbReference>
<feature type="domain" description="SIS" evidence="12">
    <location>
        <begin position="285"/>
        <end position="424"/>
    </location>
</feature>
<evidence type="ECO:0000256" key="2">
    <source>
        <dbReference type="ARBA" id="ARBA00004496"/>
    </source>
</evidence>
<dbReference type="CDD" id="cd05008">
    <property type="entry name" value="SIS_GlmS_GlmD_1"/>
    <property type="match status" value="1"/>
</dbReference>
<sequence>MCGLVGYVGHRDAAEVLLEGLHRLEYRGYDSTGLAVLSKGRLKTVKAAVRVAELRELVPDKLVGGIGIAHTRWATHGEPTDANAHPHLDPTGRISLVHNGIIENAEVLRAKLSAEGAEFTSETDTEVLAHLVARSSAQRLEDAVREALSEVEGTYGIVVLDTRFPQELVVARQGSPVVLGIGNDEMFIASDVAALVRYTQQVVYLDDGELATVRAGEYVTSRLDRSAVAKTPTTLAMSVEDYDRGGHETFLHKEIHEQPAALDRALRGRLDERFSTARLGGVGLDAREVRSIRRVKFLGSGSSYYAGQIGATLVEELARIPADAEPSSEFRYRNPVIDPDTLYIAVSQSGETADTLAAVAELKRKGGRLLGVVNVVGSAIARECGSGLFLHAGPEVSVAATKSFTNMAASFALLALHLGRVRDLSLADGRRLVDGLRRLPDQLGEILAAEEAIRAVAHKYADARHMFFVGRVRGYPVAREGAQKLKEISYIHAEAYQSAELKHGPLALINPEMPSVVVIPADETFGKNLATIEEIKARGGPVIAVTNTELPAGLADDVLFVPRNEVQLDPVLLGIPLQLFAHHIAEKLGRDIDRPRNLAKSLTVE</sequence>
<comment type="caution">
    <text evidence="13">The sequence shown here is derived from an EMBL/GenBank/DDBJ whole genome shotgun (WGS) entry which is preliminary data.</text>
</comment>
<comment type="function">
    <text evidence="10">Catalyzes the first step in hexosamine metabolism, converting fructose-6P into glucosamine-6P using glutamine as a nitrogen source.</text>
</comment>
<keyword evidence="5 10" id="KW-0963">Cytoplasm</keyword>
<keyword evidence="8" id="KW-0677">Repeat</keyword>
<dbReference type="AlphaFoldDB" id="A0A7W7FUL6"/>
<comment type="subcellular location">
    <subcellularLocation>
        <location evidence="2 10">Cytoplasm</location>
    </subcellularLocation>
</comment>
<evidence type="ECO:0000259" key="11">
    <source>
        <dbReference type="PROSITE" id="PS51278"/>
    </source>
</evidence>
<comment type="catalytic activity">
    <reaction evidence="1 10">
        <text>D-fructose 6-phosphate + L-glutamine = D-glucosamine 6-phosphate + L-glutamate</text>
        <dbReference type="Rhea" id="RHEA:13237"/>
        <dbReference type="ChEBI" id="CHEBI:29985"/>
        <dbReference type="ChEBI" id="CHEBI:58359"/>
        <dbReference type="ChEBI" id="CHEBI:58725"/>
        <dbReference type="ChEBI" id="CHEBI:61527"/>
        <dbReference type="EC" id="2.6.1.16"/>
    </reaction>
</comment>
<evidence type="ECO:0000256" key="1">
    <source>
        <dbReference type="ARBA" id="ARBA00001031"/>
    </source>
</evidence>
<feature type="initiator methionine" description="Removed" evidence="10">
    <location>
        <position position="1"/>
    </location>
</feature>
<dbReference type="SUPFAM" id="SSF56235">
    <property type="entry name" value="N-terminal nucleophile aminohydrolases (Ntn hydrolases)"/>
    <property type="match status" value="1"/>
</dbReference>
<dbReference type="SUPFAM" id="SSF53697">
    <property type="entry name" value="SIS domain"/>
    <property type="match status" value="1"/>
</dbReference>
<dbReference type="PROSITE" id="PS51464">
    <property type="entry name" value="SIS"/>
    <property type="match status" value="2"/>
</dbReference>
<proteinExistence type="inferred from homology"/>
<keyword evidence="9" id="KW-0315">Glutamine amidotransferase</keyword>
<dbReference type="PROSITE" id="PS51278">
    <property type="entry name" value="GATASE_TYPE_2"/>
    <property type="match status" value="1"/>
</dbReference>
<name>A0A7W7FUL6_9PSEU</name>
<comment type="subunit">
    <text evidence="10">Homodimer.</text>
</comment>
<dbReference type="GO" id="GO:0006002">
    <property type="term" value="P:fructose 6-phosphate metabolic process"/>
    <property type="evidence" value="ECO:0007669"/>
    <property type="project" value="TreeGrafter"/>
</dbReference>
<keyword evidence="6 10" id="KW-0032">Aminotransferase</keyword>
<dbReference type="InterPro" id="IPR017932">
    <property type="entry name" value="GATase_2_dom"/>
</dbReference>
<dbReference type="FunFam" id="3.60.20.10:FF:000006">
    <property type="entry name" value="Glutamine--fructose-6-phosphate aminotransferase [isomerizing]"/>
    <property type="match status" value="1"/>
</dbReference>
<dbReference type="InterPro" id="IPR035466">
    <property type="entry name" value="GlmS/AgaS_SIS"/>
</dbReference>
<evidence type="ECO:0000256" key="7">
    <source>
        <dbReference type="ARBA" id="ARBA00022679"/>
    </source>
</evidence>
<feature type="active site" description="For Fru-6P isomerization activity" evidence="10">
    <location>
        <position position="600"/>
    </location>
</feature>
<feature type="active site" description="Nucleophile; for GATase activity" evidence="10">
    <location>
        <position position="2"/>
    </location>
</feature>
<dbReference type="Pfam" id="PF13522">
    <property type="entry name" value="GATase_6"/>
    <property type="match status" value="1"/>
</dbReference>
<evidence type="ECO:0000256" key="3">
    <source>
        <dbReference type="ARBA" id="ARBA00012916"/>
    </source>
</evidence>
<evidence type="ECO:0000259" key="12">
    <source>
        <dbReference type="PROSITE" id="PS51464"/>
    </source>
</evidence>
<evidence type="ECO:0000256" key="6">
    <source>
        <dbReference type="ARBA" id="ARBA00022576"/>
    </source>
</evidence>
<feature type="domain" description="SIS" evidence="12">
    <location>
        <begin position="456"/>
        <end position="595"/>
    </location>
</feature>
<dbReference type="InterPro" id="IPR047084">
    <property type="entry name" value="GFAT_N"/>
</dbReference>
<dbReference type="NCBIfam" id="NF001484">
    <property type="entry name" value="PRK00331.1"/>
    <property type="match status" value="1"/>
</dbReference>
<evidence type="ECO:0000256" key="8">
    <source>
        <dbReference type="ARBA" id="ARBA00022737"/>
    </source>
</evidence>
<evidence type="ECO:0000256" key="10">
    <source>
        <dbReference type="HAMAP-Rule" id="MF_00164"/>
    </source>
</evidence>
<dbReference type="CDD" id="cd05009">
    <property type="entry name" value="SIS_GlmS_GlmD_2"/>
    <property type="match status" value="1"/>
</dbReference>
<evidence type="ECO:0000256" key="9">
    <source>
        <dbReference type="ARBA" id="ARBA00022962"/>
    </source>
</evidence>
<dbReference type="Pfam" id="PF01380">
    <property type="entry name" value="SIS"/>
    <property type="match status" value="2"/>
</dbReference>
<gene>
    <name evidence="10" type="primary">glmS</name>
    <name evidence="13" type="ORF">HNR67_003691</name>
</gene>
<dbReference type="PANTHER" id="PTHR10937">
    <property type="entry name" value="GLUCOSAMINE--FRUCTOSE-6-PHOSPHATE AMINOTRANSFERASE, ISOMERIZING"/>
    <property type="match status" value="1"/>
</dbReference>
<dbReference type="InterPro" id="IPR005855">
    <property type="entry name" value="GFAT"/>
</dbReference>
<feature type="domain" description="Glutamine amidotransferase type-2" evidence="11">
    <location>
        <begin position="2"/>
        <end position="216"/>
    </location>
</feature>
<dbReference type="GO" id="GO:0006487">
    <property type="term" value="P:protein N-linked glycosylation"/>
    <property type="evidence" value="ECO:0007669"/>
    <property type="project" value="TreeGrafter"/>
</dbReference>
<dbReference type="RefSeq" id="WP_185003501.1">
    <property type="nucleotide sequence ID" value="NZ_BAAAUI010000047.1"/>
</dbReference>
<dbReference type="Proteomes" id="UP000533598">
    <property type="component" value="Unassembled WGS sequence"/>
</dbReference>
<dbReference type="GO" id="GO:0004360">
    <property type="term" value="F:glutamine-fructose-6-phosphate transaminase (isomerizing) activity"/>
    <property type="evidence" value="ECO:0007669"/>
    <property type="project" value="UniProtKB-UniRule"/>
</dbReference>
<dbReference type="GO" id="GO:0006047">
    <property type="term" value="P:UDP-N-acetylglucosamine metabolic process"/>
    <property type="evidence" value="ECO:0007669"/>
    <property type="project" value="TreeGrafter"/>
</dbReference>
<dbReference type="GO" id="GO:0005975">
    <property type="term" value="P:carbohydrate metabolic process"/>
    <property type="evidence" value="ECO:0007669"/>
    <property type="project" value="UniProtKB-UniRule"/>
</dbReference>
<dbReference type="EMBL" id="JACHMH010000001">
    <property type="protein sequence ID" value="MBB4677573.1"/>
    <property type="molecule type" value="Genomic_DNA"/>
</dbReference>
<dbReference type="NCBIfam" id="TIGR01135">
    <property type="entry name" value="glmS"/>
    <property type="match status" value="1"/>
</dbReference>